<feature type="transmembrane region" description="Helical" evidence="8">
    <location>
        <begin position="238"/>
        <end position="256"/>
    </location>
</feature>
<evidence type="ECO:0000256" key="5">
    <source>
        <dbReference type="ARBA" id="ARBA00023136"/>
    </source>
</evidence>
<keyword evidence="10" id="KW-1185">Reference proteome</keyword>
<feature type="transmembrane region" description="Helical" evidence="8">
    <location>
        <begin position="276"/>
        <end position="297"/>
    </location>
</feature>
<dbReference type="HOGENOM" id="CLU_023075_2_0_1"/>
<feature type="transmembrane region" description="Helical" evidence="8">
    <location>
        <begin position="208"/>
        <end position="226"/>
    </location>
</feature>
<comment type="similarity">
    <text evidence="2">Belongs to the ADIPOR family.</text>
</comment>
<evidence type="ECO:0000256" key="3">
    <source>
        <dbReference type="ARBA" id="ARBA00022692"/>
    </source>
</evidence>
<sequence>MIRRSVKSFSANGQPECKGSASTNAEYASRTITFDELAEWQKDNEFILSGYRRVQNEWKGCLHSIYAYLHNETVNIHSHLWGAIAFCYLLMNTQSIHLRKYPTAWMDLAMFSVFLISAILCLLCSAIFHTSTCHSKEVSSRCHAFDYSGIIILTVGSFYPCLYYGFFCEPFFQVGYITSITLVGLGAAYIVLNPEYAKPTHRGARTKVFIALGLSAIVPVAHWGFIHGGTKMYTEMGFKWLLISGCLYISGALIYANRVPERFYPGRFDLFFASHQIFHVCVIMAALAHYNSILIALEHTYTRSECTLF</sequence>
<proteinExistence type="inferred from homology"/>
<name>V2WNX4_MONRO</name>
<dbReference type="PANTHER" id="PTHR20855">
    <property type="entry name" value="ADIPOR/PROGESTIN RECEPTOR-RELATED"/>
    <property type="match status" value="1"/>
</dbReference>
<feature type="binding site" evidence="6">
    <location>
        <position position="279"/>
    </location>
    <ligand>
        <name>Zn(2+)</name>
        <dbReference type="ChEBI" id="CHEBI:29105"/>
    </ligand>
</feature>
<evidence type="ECO:0000256" key="7">
    <source>
        <dbReference type="SAM" id="MobiDB-lite"/>
    </source>
</evidence>
<comment type="subcellular location">
    <subcellularLocation>
        <location evidence="1">Membrane</location>
        <topology evidence="1">Multi-pass membrane protein</topology>
    </subcellularLocation>
</comment>
<feature type="binding site" evidence="6">
    <location>
        <position position="275"/>
    </location>
    <ligand>
        <name>Zn(2+)</name>
        <dbReference type="ChEBI" id="CHEBI:29105"/>
    </ligand>
</feature>
<accession>V2WNX4</accession>
<evidence type="ECO:0000256" key="2">
    <source>
        <dbReference type="ARBA" id="ARBA00007018"/>
    </source>
</evidence>
<dbReference type="AlphaFoldDB" id="V2WNX4"/>
<dbReference type="InterPro" id="IPR004254">
    <property type="entry name" value="AdipoR/HlyIII-related"/>
</dbReference>
<keyword evidence="6" id="KW-0862">Zinc</keyword>
<dbReference type="GO" id="GO:0038023">
    <property type="term" value="F:signaling receptor activity"/>
    <property type="evidence" value="ECO:0007669"/>
    <property type="project" value="TreeGrafter"/>
</dbReference>
<dbReference type="OrthoDB" id="529367at2759"/>
<evidence type="ECO:0000313" key="10">
    <source>
        <dbReference type="Proteomes" id="UP000017559"/>
    </source>
</evidence>
<dbReference type="GO" id="GO:0016020">
    <property type="term" value="C:membrane"/>
    <property type="evidence" value="ECO:0007669"/>
    <property type="project" value="UniProtKB-SubCell"/>
</dbReference>
<dbReference type="KEGG" id="mrr:Moror_3168"/>
<dbReference type="GO" id="GO:0046872">
    <property type="term" value="F:metal ion binding"/>
    <property type="evidence" value="ECO:0007669"/>
    <property type="project" value="UniProtKB-KW"/>
</dbReference>
<keyword evidence="6" id="KW-0479">Metal-binding</keyword>
<dbReference type="Proteomes" id="UP000017559">
    <property type="component" value="Unassembled WGS sequence"/>
</dbReference>
<keyword evidence="3 8" id="KW-0812">Transmembrane</keyword>
<evidence type="ECO:0000313" key="9">
    <source>
        <dbReference type="EMBL" id="ESK88553.1"/>
    </source>
</evidence>
<feature type="transmembrane region" description="Helical" evidence="8">
    <location>
        <begin position="108"/>
        <end position="128"/>
    </location>
</feature>
<dbReference type="GO" id="GO:0006882">
    <property type="term" value="P:intracellular zinc ion homeostasis"/>
    <property type="evidence" value="ECO:0007669"/>
    <property type="project" value="TreeGrafter"/>
</dbReference>
<protein>
    <submittedName>
        <fullName evidence="9">Hemolysin-iii channel protein izh2</fullName>
    </submittedName>
</protein>
<evidence type="ECO:0000256" key="1">
    <source>
        <dbReference type="ARBA" id="ARBA00004141"/>
    </source>
</evidence>
<feature type="binding site" evidence="6">
    <location>
        <position position="129"/>
    </location>
    <ligand>
        <name>Zn(2+)</name>
        <dbReference type="ChEBI" id="CHEBI:29105"/>
    </ligand>
</feature>
<reference evidence="9 10" key="1">
    <citation type="journal article" date="2014" name="BMC Genomics">
        <title>Genome and secretome analysis of the hemibiotrophic fungal pathogen, Moniliophthora roreri, which causes frosty pod rot disease of cacao: mechanisms of the biotrophic and necrotrophic phases.</title>
        <authorList>
            <person name="Meinhardt L.W."/>
            <person name="Costa G.G.L."/>
            <person name="Thomazella D.P.T."/>
            <person name="Teixeira P.J.P.L."/>
            <person name="Carazzolle M.F."/>
            <person name="Schuster S.C."/>
            <person name="Carlson J.E."/>
            <person name="Guiltinan M.J."/>
            <person name="Mieczkowski P."/>
            <person name="Farmer A."/>
            <person name="Ramaraj T."/>
            <person name="Crozier J."/>
            <person name="Davis R.E."/>
            <person name="Shao J."/>
            <person name="Melnick R.L."/>
            <person name="Pereira G.A.G."/>
            <person name="Bailey B.A."/>
        </authorList>
    </citation>
    <scope>NUCLEOTIDE SEQUENCE [LARGE SCALE GENOMIC DNA]</scope>
    <source>
        <strain evidence="9 10">MCA 2997</strain>
    </source>
</reference>
<comment type="caution">
    <text evidence="9">The sequence shown here is derived from an EMBL/GenBank/DDBJ whole genome shotgun (WGS) entry which is preliminary data.</text>
</comment>
<feature type="transmembrane region" description="Helical" evidence="8">
    <location>
        <begin position="148"/>
        <end position="167"/>
    </location>
</feature>
<dbReference type="EMBL" id="AWSO01000639">
    <property type="protein sequence ID" value="ESK88553.1"/>
    <property type="molecule type" value="Genomic_DNA"/>
</dbReference>
<evidence type="ECO:0000256" key="4">
    <source>
        <dbReference type="ARBA" id="ARBA00022989"/>
    </source>
</evidence>
<feature type="transmembrane region" description="Helical" evidence="8">
    <location>
        <begin position="174"/>
        <end position="192"/>
    </location>
</feature>
<feature type="region of interest" description="Disordered" evidence="7">
    <location>
        <begin position="1"/>
        <end position="22"/>
    </location>
</feature>
<gene>
    <name evidence="9" type="ORF">Moror_3168</name>
</gene>
<dbReference type="Pfam" id="PF03006">
    <property type="entry name" value="HlyIII"/>
    <property type="match status" value="1"/>
</dbReference>
<dbReference type="PANTHER" id="PTHR20855:SF52">
    <property type="entry name" value="ADIPONECTIN RECEPTOR PROTEIN"/>
    <property type="match status" value="1"/>
</dbReference>
<evidence type="ECO:0000256" key="6">
    <source>
        <dbReference type="PIRSR" id="PIRSR604254-1"/>
    </source>
</evidence>
<evidence type="ECO:0000256" key="8">
    <source>
        <dbReference type="SAM" id="Phobius"/>
    </source>
</evidence>
<keyword evidence="5 8" id="KW-0472">Membrane</keyword>
<organism evidence="9 10">
    <name type="scientific">Moniliophthora roreri (strain MCA 2997)</name>
    <name type="common">Cocoa frosty pod rot fungus</name>
    <name type="synonym">Crinipellis roreri</name>
    <dbReference type="NCBI Taxonomy" id="1381753"/>
    <lineage>
        <taxon>Eukaryota</taxon>
        <taxon>Fungi</taxon>
        <taxon>Dikarya</taxon>
        <taxon>Basidiomycota</taxon>
        <taxon>Agaricomycotina</taxon>
        <taxon>Agaricomycetes</taxon>
        <taxon>Agaricomycetidae</taxon>
        <taxon>Agaricales</taxon>
        <taxon>Marasmiineae</taxon>
        <taxon>Marasmiaceae</taxon>
        <taxon>Moniliophthora</taxon>
    </lineage>
</organism>
<keyword evidence="4 8" id="KW-1133">Transmembrane helix</keyword>